<proteinExistence type="predicted"/>
<dbReference type="eggNOG" id="COG0745">
    <property type="taxonomic scope" value="Bacteria"/>
</dbReference>
<evidence type="ECO:0000256" key="1">
    <source>
        <dbReference type="SAM" id="MobiDB-lite"/>
    </source>
</evidence>
<dbReference type="AlphaFoldDB" id="Q13I20"/>
<gene>
    <name evidence="2" type="ORF">Bxe_C0361</name>
</gene>
<dbReference type="Proteomes" id="UP000001817">
    <property type="component" value="Chromosome 3"/>
</dbReference>
<dbReference type="Gene3D" id="3.40.50.2300">
    <property type="match status" value="1"/>
</dbReference>
<feature type="region of interest" description="Disordered" evidence="1">
    <location>
        <begin position="1"/>
        <end position="22"/>
    </location>
</feature>
<name>Q13I20_PARXL</name>
<organism evidence="2 3">
    <name type="scientific">Paraburkholderia xenovorans (strain LB400)</name>
    <dbReference type="NCBI Taxonomy" id="266265"/>
    <lineage>
        <taxon>Bacteria</taxon>
        <taxon>Pseudomonadati</taxon>
        <taxon>Pseudomonadota</taxon>
        <taxon>Betaproteobacteria</taxon>
        <taxon>Burkholderiales</taxon>
        <taxon>Burkholderiaceae</taxon>
        <taxon>Paraburkholderia</taxon>
    </lineage>
</organism>
<evidence type="ECO:0000313" key="2">
    <source>
        <dbReference type="EMBL" id="ABE36269.1"/>
    </source>
</evidence>
<evidence type="ECO:0000313" key="3">
    <source>
        <dbReference type="Proteomes" id="UP000001817"/>
    </source>
</evidence>
<feature type="compositionally biased region" description="Polar residues" evidence="1">
    <location>
        <begin position="11"/>
        <end position="20"/>
    </location>
</feature>
<dbReference type="EMBL" id="CP000272">
    <property type="protein sequence ID" value="ABE36269.1"/>
    <property type="molecule type" value="Genomic_DNA"/>
</dbReference>
<protein>
    <submittedName>
        <fullName evidence="2">Response regulator receiver domain protein(CheY)</fullName>
    </submittedName>
</protein>
<accession>Q13I20</accession>
<dbReference type="SUPFAM" id="SSF52172">
    <property type="entry name" value="CheY-like"/>
    <property type="match status" value="1"/>
</dbReference>
<dbReference type="KEGG" id="bxe:Bxe_C0361"/>
<dbReference type="InterPro" id="IPR011006">
    <property type="entry name" value="CheY-like_superfamily"/>
</dbReference>
<keyword evidence="3" id="KW-1185">Reference proteome</keyword>
<reference evidence="2 3" key="1">
    <citation type="journal article" date="2006" name="Proc. Natl. Acad. Sci. U.S.A.">
        <title>Burkholderia xenovorans LB400 harbors a multi-replicon, 9.73-Mbp genome shaped for versatility.</title>
        <authorList>
            <person name="Chain P.S."/>
            <person name="Denef V.J."/>
            <person name="Konstantinidis K.T."/>
            <person name="Vergez L.M."/>
            <person name="Agullo L."/>
            <person name="Reyes V.L."/>
            <person name="Hauser L."/>
            <person name="Cordova M."/>
            <person name="Gomez L."/>
            <person name="Gonzalez M."/>
            <person name="Land M."/>
            <person name="Lao V."/>
            <person name="Larimer F."/>
            <person name="LiPuma J.J."/>
            <person name="Mahenthiralingam E."/>
            <person name="Malfatti S.A."/>
            <person name="Marx C.J."/>
            <person name="Parnell J.J."/>
            <person name="Ramette A."/>
            <person name="Richardson P."/>
            <person name="Seeger M."/>
            <person name="Smith D."/>
            <person name="Spilker T."/>
            <person name="Sul W.J."/>
            <person name="Tsoi T.V."/>
            <person name="Ulrich L.E."/>
            <person name="Zhulin I.B."/>
            <person name="Tiedje J.M."/>
        </authorList>
    </citation>
    <scope>NUCLEOTIDE SEQUENCE [LARGE SCALE GENOMIC DNA]</scope>
    <source>
        <strain evidence="2 3">LB400</strain>
    </source>
</reference>
<dbReference type="STRING" id="266265.Bxe_C0361"/>
<sequence length="163" mass="18305">MVRRRQPKTGFMSSLPMTQRPSHEDEGQFALWRSKCPASAVDSLSVVVAHTEIPVGESIALLLRLRGFAAVAMSSMENLELMLEHWKPRALLIDTRLCQADDFRLVRHAASDTAFSSVLIVALTNIFPEESPQDIKRIGFDGLCRRPCPVWRLADVLDGHFHP</sequence>